<comment type="caution">
    <text evidence="2">The sequence shown here is derived from an EMBL/GenBank/DDBJ whole genome shotgun (WGS) entry which is preliminary data.</text>
</comment>
<gene>
    <name evidence="2" type="ORF">ACFYKX_13135</name>
</gene>
<name>A0ABW6KD92_9BACI</name>
<evidence type="ECO:0000313" key="3">
    <source>
        <dbReference type="Proteomes" id="UP001601059"/>
    </source>
</evidence>
<protein>
    <submittedName>
        <fullName evidence="2">Uncharacterized protein</fullName>
    </submittedName>
</protein>
<dbReference type="RefSeq" id="WP_389361498.1">
    <property type="nucleotide sequence ID" value="NZ_JBIACK010000005.1"/>
</dbReference>
<dbReference type="EMBL" id="JBIACK010000005">
    <property type="protein sequence ID" value="MFE8701542.1"/>
    <property type="molecule type" value="Genomic_DNA"/>
</dbReference>
<keyword evidence="3" id="KW-1185">Reference proteome</keyword>
<keyword evidence="1" id="KW-0812">Transmembrane</keyword>
<feature type="transmembrane region" description="Helical" evidence="1">
    <location>
        <begin position="114"/>
        <end position="132"/>
    </location>
</feature>
<feature type="transmembrane region" description="Helical" evidence="1">
    <location>
        <begin position="83"/>
        <end position="102"/>
    </location>
</feature>
<proteinExistence type="predicted"/>
<keyword evidence="1" id="KW-0472">Membrane</keyword>
<sequence>MKKLILPAIYIGEWVLFMYVLLFVTVFNMTFYANMVLIDMPWEEPIKLPFINALLFVFTVGLVCFLYIKYLVGNRLYIKIKSVVWGFLFGLNLLSCLLWFSISGSFALSNQERFLLIVAMLVSAVLTIQIAMKLRSKQR</sequence>
<feature type="transmembrane region" description="Helical" evidence="1">
    <location>
        <begin position="50"/>
        <end position="71"/>
    </location>
</feature>
<organism evidence="2 3">
    <name type="scientific">Cytobacillus spartinae</name>
    <dbReference type="NCBI Taxonomy" id="3299023"/>
    <lineage>
        <taxon>Bacteria</taxon>
        <taxon>Bacillati</taxon>
        <taxon>Bacillota</taxon>
        <taxon>Bacilli</taxon>
        <taxon>Bacillales</taxon>
        <taxon>Bacillaceae</taxon>
        <taxon>Cytobacillus</taxon>
    </lineage>
</organism>
<keyword evidence="1" id="KW-1133">Transmembrane helix</keyword>
<reference evidence="2 3" key="1">
    <citation type="submission" date="2024-08" db="EMBL/GenBank/DDBJ databases">
        <title>Two novel Cytobacillus novel species.</title>
        <authorList>
            <person name="Liu G."/>
        </authorList>
    </citation>
    <scope>NUCLEOTIDE SEQUENCE [LARGE SCALE GENOMIC DNA]</scope>
    <source>
        <strain evidence="2 3">FJAT-54145</strain>
    </source>
</reference>
<evidence type="ECO:0000256" key="1">
    <source>
        <dbReference type="SAM" id="Phobius"/>
    </source>
</evidence>
<feature type="transmembrane region" description="Helical" evidence="1">
    <location>
        <begin position="12"/>
        <end position="38"/>
    </location>
</feature>
<accession>A0ABW6KD92</accession>
<dbReference type="Proteomes" id="UP001601059">
    <property type="component" value="Unassembled WGS sequence"/>
</dbReference>
<evidence type="ECO:0000313" key="2">
    <source>
        <dbReference type="EMBL" id="MFE8701542.1"/>
    </source>
</evidence>